<name>C1FDR6_MICCC</name>
<evidence type="ECO:0000256" key="1">
    <source>
        <dbReference type="ARBA" id="ARBA00004123"/>
    </source>
</evidence>
<dbReference type="Pfam" id="PF03215">
    <property type="entry name" value="Rad17"/>
    <property type="match status" value="1"/>
</dbReference>
<dbReference type="EMBL" id="CP001574">
    <property type="protein sequence ID" value="ACO68831.1"/>
    <property type="molecule type" value="Genomic_DNA"/>
</dbReference>
<dbReference type="SUPFAM" id="SSF52540">
    <property type="entry name" value="P-loop containing nucleoside triphosphate hydrolases"/>
    <property type="match status" value="1"/>
</dbReference>
<dbReference type="GO" id="GO:0000077">
    <property type="term" value="P:DNA damage checkpoint signaling"/>
    <property type="evidence" value="ECO:0007669"/>
    <property type="project" value="TreeGrafter"/>
</dbReference>
<evidence type="ECO:0000256" key="8">
    <source>
        <dbReference type="SAM" id="MobiDB-lite"/>
    </source>
</evidence>
<dbReference type="InterPro" id="IPR027417">
    <property type="entry name" value="P-loop_NTPase"/>
</dbReference>
<evidence type="ECO:0000256" key="6">
    <source>
        <dbReference type="ARBA" id="ARBA00023242"/>
    </source>
</evidence>
<dbReference type="RefSeq" id="XP_002507573.1">
    <property type="nucleotide sequence ID" value="XM_002507527.1"/>
</dbReference>
<keyword evidence="10" id="KW-1185">Reference proteome</keyword>
<dbReference type="GO" id="GO:0003682">
    <property type="term" value="F:chromatin binding"/>
    <property type="evidence" value="ECO:0007669"/>
    <property type="project" value="TreeGrafter"/>
</dbReference>
<dbReference type="GO" id="GO:0005524">
    <property type="term" value="F:ATP binding"/>
    <property type="evidence" value="ECO:0007669"/>
    <property type="project" value="UniProtKB-KW"/>
</dbReference>
<dbReference type="PANTHER" id="PTHR12172">
    <property type="entry name" value="CELL CYCLE CHECKPOINT PROTEIN RAD17"/>
    <property type="match status" value="1"/>
</dbReference>
<dbReference type="OMA" id="YNCLKMA"/>
<evidence type="ECO:0000256" key="3">
    <source>
        <dbReference type="ARBA" id="ARBA00022741"/>
    </source>
</evidence>
<feature type="region of interest" description="Disordered" evidence="8">
    <location>
        <begin position="284"/>
        <end position="308"/>
    </location>
</feature>
<keyword evidence="4" id="KW-0227">DNA damage</keyword>
<dbReference type="eggNOG" id="KOG1970">
    <property type="taxonomic scope" value="Eukaryota"/>
</dbReference>
<dbReference type="PANTHER" id="PTHR12172:SF0">
    <property type="entry name" value="CELL CYCLE CHECKPOINT PROTEIN RAD17"/>
    <property type="match status" value="1"/>
</dbReference>
<evidence type="ECO:0000256" key="2">
    <source>
        <dbReference type="ARBA" id="ARBA00006168"/>
    </source>
</evidence>
<proteinExistence type="inferred from homology"/>
<dbReference type="InterPro" id="IPR004582">
    <property type="entry name" value="Checkpoint_prot_Rad17_Rad24"/>
</dbReference>
<dbReference type="Gene3D" id="3.40.50.300">
    <property type="entry name" value="P-loop containing nucleotide triphosphate hydrolases"/>
    <property type="match status" value="1"/>
</dbReference>
<keyword evidence="5" id="KW-0067">ATP-binding</keyword>
<evidence type="ECO:0000256" key="5">
    <source>
        <dbReference type="ARBA" id="ARBA00022840"/>
    </source>
</evidence>
<evidence type="ECO:0000256" key="4">
    <source>
        <dbReference type="ARBA" id="ARBA00022763"/>
    </source>
</evidence>
<dbReference type="InterPro" id="IPR047854">
    <property type="entry name" value="RFC_lid"/>
</dbReference>
<dbReference type="GO" id="GO:0005634">
    <property type="term" value="C:nucleus"/>
    <property type="evidence" value="ECO:0007669"/>
    <property type="project" value="UniProtKB-SubCell"/>
</dbReference>
<dbReference type="FunCoup" id="C1FDR6">
    <property type="interactions" value="1629"/>
</dbReference>
<evidence type="ECO:0000313" key="10">
    <source>
        <dbReference type="Proteomes" id="UP000002009"/>
    </source>
</evidence>
<dbReference type="Gene3D" id="1.10.8.60">
    <property type="match status" value="1"/>
</dbReference>
<keyword evidence="7" id="KW-0131">Cell cycle</keyword>
<comment type="similarity">
    <text evidence="2">Belongs to the rad17/RAD24 family.</text>
</comment>
<organism evidence="9 10">
    <name type="scientific">Micromonas commoda (strain RCC299 / NOUM17 / CCMP2709)</name>
    <name type="common">Picoplanktonic green alga</name>
    <dbReference type="NCBI Taxonomy" id="296587"/>
    <lineage>
        <taxon>Eukaryota</taxon>
        <taxon>Viridiplantae</taxon>
        <taxon>Chlorophyta</taxon>
        <taxon>Mamiellophyceae</taxon>
        <taxon>Mamiellales</taxon>
        <taxon>Mamiellaceae</taxon>
        <taxon>Micromonas</taxon>
    </lineage>
</organism>
<dbReference type="KEGG" id="mis:MICPUN_55160"/>
<comment type="subcellular location">
    <subcellularLocation>
        <location evidence="1">Nucleus</location>
    </subcellularLocation>
</comment>
<dbReference type="GO" id="GO:0033314">
    <property type="term" value="P:mitotic DNA replication checkpoint signaling"/>
    <property type="evidence" value="ECO:0007669"/>
    <property type="project" value="TreeGrafter"/>
</dbReference>
<dbReference type="STRING" id="296587.C1FDR6"/>
<gene>
    <name evidence="9" type="ORF">MICPUN_55160</name>
</gene>
<dbReference type="GO" id="GO:0006281">
    <property type="term" value="P:DNA repair"/>
    <property type="evidence" value="ECO:0007669"/>
    <property type="project" value="InterPro"/>
</dbReference>
<reference evidence="9 10" key="1">
    <citation type="journal article" date="2009" name="Science">
        <title>Green evolution and dynamic adaptations revealed by genomes of the marine picoeukaryotes Micromonas.</title>
        <authorList>
            <person name="Worden A.Z."/>
            <person name="Lee J.H."/>
            <person name="Mock T."/>
            <person name="Rouze P."/>
            <person name="Simmons M.P."/>
            <person name="Aerts A.L."/>
            <person name="Allen A.E."/>
            <person name="Cuvelier M.L."/>
            <person name="Derelle E."/>
            <person name="Everett M.V."/>
            <person name="Foulon E."/>
            <person name="Grimwood J."/>
            <person name="Gundlach H."/>
            <person name="Henrissat B."/>
            <person name="Napoli C."/>
            <person name="McDonald S.M."/>
            <person name="Parker M.S."/>
            <person name="Rombauts S."/>
            <person name="Salamov A."/>
            <person name="Von Dassow P."/>
            <person name="Badger J.H."/>
            <person name="Coutinho P.M."/>
            <person name="Demir E."/>
            <person name="Dubchak I."/>
            <person name="Gentemann C."/>
            <person name="Eikrem W."/>
            <person name="Gready J.E."/>
            <person name="John U."/>
            <person name="Lanier W."/>
            <person name="Lindquist E.A."/>
            <person name="Lucas S."/>
            <person name="Mayer K.F."/>
            <person name="Moreau H."/>
            <person name="Not F."/>
            <person name="Otillar R."/>
            <person name="Panaud O."/>
            <person name="Pangilinan J."/>
            <person name="Paulsen I."/>
            <person name="Piegu B."/>
            <person name="Poliakov A."/>
            <person name="Robbens S."/>
            <person name="Schmutz J."/>
            <person name="Toulza E."/>
            <person name="Wyss T."/>
            <person name="Zelensky A."/>
            <person name="Zhou K."/>
            <person name="Armbrust E.V."/>
            <person name="Bhattacharya D."/>
            <person name="Goodenough U.W."/>
            <person name="Van de Peer Y."/>
            <person name="Grigoriev I.V."/>
        </authorList>
    </citation>
    <scope>NUCLEOTIDE SEQUENCE [LARGE SCALE GENOMIC DNA]</scope>
    <source>
        <strain evidence="10">RCC299 / NOUM17</strain>
    </source>
</reference>
<keyword evidence="3" id="KW-0547">Nucleotide-binding</keyword>
<evidence type="ECO:0008006" key="11">
    <source>
        <dbReference type="Google" id="ProtNLM"/>
    </source>
</evidence>
<dbReference type="AlphaFoldDB" id="C1FDR6"/>
<feature type="compositionally biased region" description="Basic and acidic residues" evidence="8">
    <location>
        <begin position="286"/>
        <end position="301"/>
    </location>
</feature>
<dbReference type="InParanoid" id="C1FDR6"/>
<dbReference type="Proteomes" id="UP000002009">
    <property type="component" value="Chromosome 1"/>
</dbReference>
<dbReference type="OrthoDB" id="552695at2759"/>
<protein>
    <recommendedName>
        <fullName evidence="11">AAA+ ATPase domain-containing protein</fullName>
    </recommendedName>
</protein>
<dbReference type="GO" id="GO:0003689">
    <property type="term" value="F:DNA clamp loader activity"/>
    <property type="evidence" value="ECO:0007669"/>
    <property type="project" value="TreeGrafter"/>
</dbReference>
<sequence length="648" mass="71395">MVFISKNLHLTKIPSRSEADIVVAKKKLDSIREWISNSEQPGASRIMLITGPSGSGKSAAVRLVAAETNLELHEWCAPVPTLWEDFRYIDLPSASYTSKVDEFLAFIARAFRYSPLDLGLETRVGEHKDKGEQVSKITRKKFLLVDDLPFVNNLQQSERVRTVLRQLMRQTMFPVIFVMTDAGRRKRTGVRSENGYLGSGETKYWCASPLSIDHCLSHELNLAGAVTVSLNPVTVPRLVNALSVIAMNENLKVPHATLVDLAASAAGDIRSAITSLQFLASQDSEDNAHHDKQEHASKHADSSSAMNDTKDMSCLPAPGWSKLVQRHDVLSTFHALGKILHNKRMSGVCDNLRPHSFKIGKYFSKPFLETDTWGPELSGTTAQRKHLVTIMPVHPSLRREPTLYDPEMILSSSRLSAVSTIDFLFENYADFIPDAGIGDAVLALGYISDASLLQFWSSAACVKMDVPPLSGNDRNFFAESDRISEHAAGSIVTRGLLFAPDPSRPEICKWFQIRAPQAGKVFRAASKNLFEVQKFVVTASKSVLTFWSHLATAAAETLPILRVIASTDPSGDSTAPHLPKYWENVEGEISPTKNFADSQIRVSRAFPSEFGSSLSEGNNVTQNSLNAFPGRTAQLAPSTCEVDNIAEW</sequence>
<evidence type="ECO:0000313" key="9">
    <source>
        <dbReference type="EMBL" id="ACO68831.1"/>
    </source>
</evidence>
<evidence type="ECO:0000256" key="7">
    <source>
        <dbReference type="ARBA" id="ARBA00023306"/>
    </source>
</evidence>
<dbReference type="CDD" id="cd18140">
    <property type="entry name" value="HLD_clamp_RFC"/>
    <property type="match status" value="1"/>
</dbReference>
<keyword evidence="6" id="KW-0539">Nucleus</keyword>
<dbReference type="GeneID" id="8250493"/>
<accession>C1FDR6</accession>